<dbReference type="GO" id="GO:0006833">
    <property type="term" value="P:water transport"/>
    <property type="evidence" value="ECO:0007669"/>
    <property type="project" value="TreeGrafter"/>
</dbReference>
<dbReference type="OMA" id="YLYHART"/>
<keyword evidence="2" id="KW-1185">Reference proteome</keyword>
<dbReference type="PANTHER" id="PTHR15446:SF17">
    <property type="entry name" value="UROPLAKIN-3A"/>
    <property type="match status" value="1"/>
</dbReference>
<sequence>FLPFFALLVNMNLKPQTAAPQLATNSPTLTTVALENPFCMFDNSLHPNKSYNLLVSSAIRSMVTDSSSKVLDSTFQQAKGGAAWTLQGCFVPSVSKISDNLKQYLFIVGNDGICLYDLDFLDVCNPPLASDTTLQEQRVPLHLSQVNGLPGLQRIIPYPLFPTFLGTAYSSYLYHARTPGMVRQCLTAGLVHSEDSSLLR</sequence>
<dbReference type="AlphaFoldDB" id="A0A8C3E798"/>
<dbReference type="InterPro" id="IPR024831">
    <property type="entry name" value="Uroplakin-3"/>
</dbReference>
<accession>A0A8C3E798</accession>
<dbReference type="PANTHER" id="PTHR15446">
    <property type="entry name" value="UROPLAKIN III"/>
    <property type="match status" value="1"/>
</dbReference>
<dbReference type="Proteomes" id="UP000694553">
    <property type="component" value="Unassembled WGS sequence"/>
</dbReference>
<evidence type="ECO:0000313" key="2">
    <source>
        <dbReference type="Proteomes" id="UP000694553"/>
    </source>
</evidence>
<reference evidence="1" key="2">
    <citation type="submission" date="2025-08" db="UniProtKB">
        <authorList>
            <consortium name="Ensembl"/>
        </authorList>
    </citation>
    <scope>IDENTIFICATION</scope>
</reference>
<proteinExistence type="predicted"/>
<name>A0A8C3E798_CORMO</name>
<dbReference type="Ensembl" id="ENSCMUT00000015094.2">
    <property type="protein sequence ID" value="ENSCMUP00000014054.1"/>
    <property type="gene ID" value="ENSCMUG00000008788.2"/>
</dbReference>
<dbReference type="GO" id="GO:0005886">
    <property type="term" value="C:plasma membrane"/>
    <property type="evidence" value="ECO:0007669"/>
    <property type="project" value="TreeGrafter"/>
</dbReference>
<reference evidence="1" key="3">
    <citation type="submission" date="2025-09" db="UniProtKB">
        <authorList>
            <consortium name="Ensembl"/>
        </authorList>
    </citation>
    <scope>IDENTIFICATION</scope>
</reference>
<evidence type="ECO:0000313" key="1">
    <source>
        <dbReference type="Ensembl" id="ENSCMUP00000014054.1"/>
    </source>
</evidence>
<organism evidence="1 2">
    <name type="scientific">Corvus moneduloides</name>
    <name type="common">New Caledonian crow</name>
    <dbReference type="NCBI Taxonomy" id="1196302"/>
    <lineage>
        <taxon>Eukaryota</taxon>
        <taxon>Metazoa</taxon>
        <taxon>Chordata</taxon>
        <taxon>Craniata</taxon>
        <taxon>Vertebrata</taxon>
        <taxon>Euteleostomi</taxon>
        <taxon>Archelosauria</taxon>
        <taxon>Archosauria</taxon>
        <taxon>Dinosauria</taxon>
        <taxon>Saurischia</taxon>
        <taxon>Theropoda</taxon>
        <taxon>Coelurosauria</taxon>
        <taxon>Aves</taxon>
        <taxon>Neognathae</taxon>
        <taxon>Neoaves</taxon>
        <taxon>Telluraves</taxon>
        <taxon>Australaves</taxon>
        <taxon>Passeriformes</taxon>
        <taxon>Corvoidea</taxon>
        <taxon>Corvidae</taxon>
        <taxon>Corvus</taxon>
    </lineage>
</organism>
<dbReference type="GO" id="GO:0015840">
    <property type="term" value="P:urea transport"/>
    <property type="evidence" value="ECO:0007669"/>
    <property type="project" value="TreeGrafter"/>
</dbReference>
<protein>
    <submittedName>
        <fullName evidence="1">Uncharacterized protein</fullName>
    </submittedName>
</protein>
<reference evidence="2" key="1">
    <citation type="submission" date="2019-10" db="EMBL/GenBank/DDBJ databases">
        <title>Corvus moneduloides (New Caledonian crow) genome, bCorMon1, primary haplotype.</title>
        <authorList>
            <person name="Rutz C."/>
            <person name="Fungtammasan C."/>
            <person name="Mountcastle J."/>
            <person name="Formenti G."/>
            <person name="Chow W."/>
            <person name="Howe K."/>
            <person name="Steele M.P."/>
            <person name="Fernandes J."/>
            <person name="Gilbert M.T.P."/>
            <person name="Fedrigo O."/>
            <person name="Jarvis E.D."/>
            <person name="Gemmell N."/>
        </authorList>
    </citation>
    <scope>NUCLEOTIDE SEQUENCE [LARGE SCALE GENOMIC DNA]</scope>
</reference>